<dbReference type="Gene3D" id="3.10.450.40">
    <property type="match status" value="1"/>
</dbReference>
<accession>A0ABD3K6H6</accession>
<evidence type="ECO:0008006" key="7">
    <source>
        <dbReference type="Google" id="ProtNLM"/>
    </source>
</evidence>
<evidence type="ECO:0000256" key="1">
    <source>
        <dbReference type="ARBA" id="ARBA00004229"/>
    </source>
</evidence>
<evidence type="ECO:0000313" key="5">
    <source>
        <dbReference type="EMBL" id="KAL3734867.1"/>
    </source>
</evidence>
<dbReference type="PANTHER" id="PTHR33415">
    <property type="entry name" value="PROTEIN EMBRYO DEFECTIVE 514"/>
    <property type="match status" value="1"/>
</dbReference>
<evidence type="ECO:0000256" key="3">
    <source>
        <dbReference type="ARBA" id="ARBA00022640"/>
    </source>
</evidence>
<proteinExistence type="predicted"/>
<sequence length="213" mass="24427">MAAPPLLLRSAPVLRLRLHLHLHLRLHHRLFAGGLRPLCAAAAAAAAADASTEPASPGEKASSEDKKWGAAVLLSTKEPPRYQRWDDPDFRKWKDKEDEILRDIEPTVSLAKEILHSDRYLDGERLTAEDEKTVVEKLLIHHPHAEDKIGCGLDYIMVERHPQFRISRCLFVVRTDGAWIDFSYQKCLRAYIRLKYPSYAERFIREHFKRGSG</sequence>
<dbReference type="Proteomes" id="UP001634007">
    <property type="component" value="Unassembled WGS sequence"/>
</dbReference>
<dbReference type="GO" id="GO:0009507">
    <property type="term" value="C:chloroplast"/>
    <property type="evidence" value="ECO:0007669"/>
    <property type="project" value="UniProtKB-SubCell"/>
</dbReference>
<evidence type="ECO:0000313" key="6">
    <source>
        <dbReference type="Proteomes" id="UP001634007"/>
    </source>
</evidence>
<keyword evidence="3" id="KW-0934">Plastid</keyword>
<dbReference type="AlphaFoldDB" id="A0ABD3K6H6"/>
<keyword evidence="4" id="KW-0809">Transit peptide</keyword>
<dbReference type="EMBL" id="JBJKBG010000006">
    <property type="protein sequence ID" value="KAL3734867.1"/>
    <property type="molecule type" value="Genomic_DNA"/>
</dbReference>
<dbReference type="PANTHER" id="PTHR33415:SF4">
    <property type="entry name" value="DCL PROTEIN (DUF3223)"/>
    <property type="match status" value="1"/>
</dbReference>
<dbReference type="GO" id="GO:1901259">
    <property type="term" value="P:chloroplast rRNA processing"/>
    <property type="evidence" value="ECO:0007669"/>
    <property type="project" value="UniProtKB-ARBA"/>
</dbReference>
<dbReference type="FunFam" id="3.10.450.40:FF:000008">
    <property type="entry name" value="Protein DCL, chloroplastic"/>
    <property type="match status" value="1"/>
</dbReference>
<protein>
    <recommendedName>
        <fullName evidence="7">DCL protein</fullName>
    </recommendedName>
</protein>
<gene>
    <name evidence="5" type="ORF">ACJRO7_024099</name>
</gene>
<keyword evidence="6" id="KW-1185">Reference proteome</keyword>
<dbReference type="GO" id="GO:0009658">
    <property type="term" value="P:chloroplast organization"/>
    <property type="evidence" value="ECO:0007669"/>
    <property type="project" value="UniProtKB-ARBA"/>
</dbReference>
<keyword evidence="2" id="KW-0150">Chloroplast</keyword>
<dbReference type="InterPro" id="IPR044673">
    <property type="entry name" value="DCL-like"/>
</dbReference>
<evidence type="ECO:0000256" key="4">
    <source>
        <dbReference type="ARBA" id="ARBA00022946"/>
    </source>
</evidence>
<comment type="subcellular location">
    <subcellularLocation>
        <location evidence="1">Plastid</location>
        <location evidence="1">Chloroplast</location>
    </subcellularLocation>
</comment>
<comment type="caution">
    <text evidence="5">The sequence shown here is derived from an EMBL/GenBank/DDBJ whole genome shotgun (WGS) entry which is preliminary data.</text>
</comment>
<evidence type="ECO:0000256" key="2">
    <source>
        <dbReference type="ARBA" id="ARBA00022528"/>
    </source>
</evidence>
<reference evidence="5 6" key="1">
    <citation type="submission" date="2024-11" db="EMBL/GenBank/DDBJ databases">
        <title>Chromosome-level genome assembly of Eucalyptus globulus Labill. provides insights into its genome evolution.</title>
        <authorList>
            <person name="Li X."/>
        </authorList>
    </citation>
    <scope>NUCLEOTIDE SEQUENCE [LARGE SCALE GENOMIC DNA]</scope>
    <source>
        <strain evidence="5">CL2024</strain>
        <tissue evidence="5">Fresh tender leaves</tissue>
    </source>
</reference>
<organism evidence="5 6">
    <name type="scientific">Eucalyptus globulus</name>
    <name type="common">Tasmanian blue gum</name>
    <dbReference type="NCBI Taxonomy" id="34317"/>
    <lineage>
        <taxon>Eukaryota</taxon>
        <taxon>Viridiplantae</taxon>
        <taxon>Streptophyta</taxon>
        <taxon>Embryophyta</taxon>
        <taxon>Tracheophyta</taxon>
        <taxon>Spermatophyta</taxon>
        <taxon>Magnoliopsida</taxon>
        <taxon>eudicotyledons</taxon>
        <taxon>Gunneridae</taxon>
        <taxon>Pentapetalae</taxon>
        <taxon>rosids</taxon>
        <taxon>malvids</taxon>
        <taxon>Myrtales</taxon>
        <taxon>Myrtaceae</taxon>
        <taxon>Myrtoideae</taxon>
        <taxon>Eucalypteae</taxon>
        <taxon>Eucalyptus</taxon>
    </lineage>
</organism>
<name>A0ABD3K6H6_EUCGL</name>
<dbReference type="Pfam" id="PF11523">
    <property type="entry name" value="DUF3223"/>
    <property type="match status" value="1"/>
</dbReference>